<sequence>MNNCNIPIVVLPTSLFAISSGSESNDSKKKSSKRRRRKCKKMSFENFNLSSLPFKVLFIFGVIVVLLHNKEPFGSQVNDRSLRALGEYYGNHEGNRGPWSNEQNVNYQGQMAVPYNGEQQFRMHDPYHLENYDNNDMGNSEGPSMEVNRDFNGLQNPSLCNNTHHNMDDPNDVSNREQFERMNDDNGQHHPMEAVLVGPPGSNSNEQVLQVETNDYNGDTQYNGYNENINGDNGNDSTPREAEGYDGSEGETLTGTHDYNNVVQENQEGQNENNNNNLTPEGNDSNAGEQGNYSTYDESNAQGSNLGGGADGSTANEDIIRRGLENLYNKIDLTSREDLALKEWITKALSGNLMSKTNGENQQLNVESPNQEGNEMEEESSINEWMNKQGYGDLYNNLNLGDPNAEHMENENNERNENEHEGNVSGTNGESGESQMMPGNSNMMDFRNQQGGPGVPHMMPGNPNMMDFRNQQEGGPGVPHMIPGHPNMMDPRNQQGGMMPGHPNMMNPRNQQEGGPGVPHMIPGHPNMMDPRNQQGGGRPGEPHMMDPRNQQEGGLGEPHMMPGHPNMMDPRNQQGGGRPGEPHMIPGHPNMMDPRNQQGGGPGVPHMLPGHPNMMDMMDPRNQQGGGPGVPHMLPGHPNMMDPRNQQGGGPGVPHMIPGHPNMMDPRMQGRGGRPGESCMIPGYPSNIRGQSQEEIKRQQEEDAEIIFNLRSGKKIDDDEEEEDPRKSRSETRGSTSQTTRRNRPTIIGSPHNPIRLKGHGASSSSHHTSSRRDESSHHRRSREEDYDSGSNDARRGGHRNRRQEVGHHSANGNGVLPFGCSQGELQEQLSEEELNERLKGLRENASVKEMFTLFNQVIFHERKNFVKMQEYIMDYSKYLQKTMMLPTPIRMKYWWRAHYNMTDELIKKEKSDFNDYCAFVNKGQCDKYNFLYFVKAKRASWKELRELMKSIWMEILTYKMKKHSKM</sequence>
<feature type="region of interest" description="Disordered" evidence="1">
    <location>
        <begin position="216"/>
        <end position="312"/>
    </location>
</feature>
<dbReference type="EMBL" id="FLQW01003001">
    <property type="protein sequence ID" value="SBS94713.1"/>
    <property type="molecule type" value="Genomic_DNA"/>
</dbReference>
<keyword evidence="2" id="KW-1133">Transmembrane helix</keyword>
<reference evidence="5" key="1">
    <citation type="submission" date="2016-05" db="EMBL/GenBank/DDBJ databases">
        <authorList>
            <person name="Naeem Raeece"/>
        </authorList>
    </citation>
    <scope>NUCLEOTIDE SEQUENCE [LARGE SCALE GENOMIC DNA]</scope>
</reference>
<organism evidence="4 5">
    <name type="scientific">Plasmodium malariae</name>
    <dbReference type="NCBI Taxonomy" id="5858"/>
    <lineage>
        <taxon>Eukaryota</taxon>
        <taxon>Sar</taxon>
        <taxon>Alveolata</taxon>
        <taxon>Apicomplexa</taxon>
        <taxon>Aconoidasida</taxon>
        <taxon>Haemosporida</taxon>
        <taxon>Plasmodiidae</taxon>
        <taxon>Plasmodium</taxon>
        <taxon>Plasmodium (Plasmodium)</taxon>
    </lineage>
</organism>
<evidence type="ECO:0000256" key="2">
    <source>
        <dbReference type="SAM" id="Phobius"/>
    </source>
</evidence>
<protein>
    <submittedName>
        <fullName evidence="4">Phist protein (Pf-fam-b)</fullName>
    </submittedName>
</protein>
<evidence type="ECO:0000259" key="3">
    <source>
        <dbReference type="Pfam" id="PF09687"/>
    </source>
</evidence>
<dbReference type="Pfam" id="PF09687">
    <property type="entry name" value="PRESAN"/>
    <property type="match status" value="1"/>
</dbReference>
<dbReference type="PANTHER" id="PTHR36193:SF23">
    <property type="entry name" value="PHISTB DOMAIN-CONTAINING RESA-LIKE PROTEIN 1"/>
    <property type="match status" value="1"/>
</dbReference>
<feature type="compositionally biased region" description="Basic and acidic residues" evidence="1">
    <location>
        <begin position="404"/>
        <end position="422"/>
    </location>
</feature>
<dbReference type="NCBIfam" id="TIGR01639">
    <property type="entry name" value="P_fal_TIGR01639"/>
    <property type="match status" value="1"/>
</dbReference>
<name>A0A1A8WTQ2_PLAMA</name>
<feature type="compositionally biased region" description="Low complexity" evidence="1">
    <location>
        <begin position="260"/>
        <end position="277"/>
    </location>
</feature>
<feature type="compositionally biased region" description="Polar residues" evidence="1">
    <location>
        <begin position="278"/>
        <end position="304"/>
    </location>
</feature>
<dbReference type="VEuPathDB" id="PlasmoDB:PmUG01_01030900"/>
<keyword evidence="2" id="KW-0472">Membrane</keyword>
<feature type="region of interest" description="Disordered" evidence="1">
    <location>
        <begin position="400"/>
        <end position="476"/>
    </location>
</feature>
<feature type="compositionally biased region" description="Polar residues" evidence="1">
    <location>
        <begin position="216"/>
        <end position="237"/>
    </location>
</feature>
<dbReference type="Gene3D" id="6.10.280.180">
    <property type="entry name" value="Plasmodium RESA, N-terminal helical domain"/>
    <property type="match status" value="1"/>
</dbReference>
<gene>
    <name evidence="4" type="ORF">PMALA_044560</name>
</gene>
<feature type="compositionally biased region" description="Polar residues" evidence="1">
    <location>
        <begin position="424"/>
        <end position="450"/>
    </location>
</feature>
<dbReference type="PANTHER" id="PTHR36193">
    <property type="entry name" value="PHISTB DOMAIN-CONTAINING RESA-LIKE PROTEIN 1"/>
    <property type="match status" value="1"/>
</dbReference>
<dbReference type="AlphaFoldDB" id="A0A1A8WTQ2"/>
<feature type="region of interest" description="Disordered" evidence="1">
    <location>
        <begin position="529"/>
        <end position="604"/>
    </location>
</feature>
<dbReference type="InterPro" id="IPR006526">
    <property type="entry name" value="Export_prot_PHISTa/b/c"/>
</dbReference>
<proteinExistence type="predicted"/>
<feature type="transmembrane region" description="Helical" evidence="2">
    <location>
        <begin position="46"/>
        <end position="67"/>
    </location>
</feature>
<dbReference type="InterPro" id="IPR044885">
    <property type="entry name" value="PRESA_N_sf"/>
</dbReference>
<dbReference type="InterPro" id="IPR019111">
    <property type="entry name" value="PRESA_N"/>
</dbReference>
<feature type="region of interest" description="Disordered" evidence="1">
    <location>
        <begin position="669"/>
        <end position="821"/>
    </location>
</feature>
<keyword evidence="2" id="KW-0812">Transmembrane</keyword>
<feature type="domain" description="Plasmodium RESA N-terminal" evidence="3">
    <location>
        <begin position="830"/>
        <end position="954"/>
    </location>
</feature>
<dbReference type="Proteomes" id="UP000078597">
    <property type="component" value="Unassembled WGS sequence"/>
</dbReference>
<evidence type="ECO:0000256" key="1">
    <source>
        <dbReference type="SAM" id="MobiDB-lite"/>
    </source>
</evidence>
<evidence type="ECO:0000313" key="4">
    <source>
        <dbReference type="EMBL" id="SBS94713.1"/>
    </source>
</evidence>
<accession>A0A1A8WTQ2</accession>
<feature type="compositionally biased region" description="Basic and acidic residues" evidence="1">
    <location>
        <begin position="693"/>
        <end position="702"/>
    </location>
</feature>
<evidence type="ECO:0000313" key="5">
    <source>
        <dbReference type="Proteomes" id="UP000078597"/>
    </source>
</evidence>